<dbReference type="OrthoDB" id="9791366at2"/>
<reference evidence="2" key="1">
    <citation type="submission" date="2016-07" db="EMBL/GenBank/DDBJ databases">
        <title>Microvirga ossetica sp. nov. a new species of rhizobia isolated from root nodules of the legume species Vicia alpestris Steven originated from North Ossetia region in the Caucasus.</title>
        <authorList>
            <person name="Safronova V.I."/>
            <person name="Kuznetsova I.G."/>
            <person name="Sazanova A.L."/>
            <person name="Belimov A."/>
            <person name="Andronov E."/>
            <person name="Osledkin Y.S."/>
            <person name="Onishchuk O.P."/>
            <person name="Kurchak O.N."/>
            <person name="Shaposhnikov A.I."/>
            <person name="Willems A."/>
            <person name="Tikhonovich I.A."/>
        </authorList>
    </citation>
    <scope>NUCLEOTIDE SEQUENCE [LARGE SCALE GENOMIC DNA]</scope>
    <source>
        <strain evidence="2">V5/3M</strain>
    </source>
</reference>
<sequence>MSRSYRDLFVSAADGLRLYARDYGPETGGALPVICLSGLARNSEDFHELADALSRDPSKPRRVLSLDYRGRGRSDWDPDWHHYDIKVELDDCLHVLAAVGIEKAIVVGTSRGGLIAMALCAAHPELIAGVVMNDVGPVLDLKGLLRIRSYVGKLPTPQTMQEGAQILQRMSGEQFPDFTEEQWWRMARGTWREADEGLVLSYDANLMKTLEALDLRTPPPDLWPLFDNLKSVPVLVIRGANSDLLSDETRRLMGERHPGLTAITVPGQGHAPSLDGHLVQAIRDFVARIEDRT</sequence>
<dbReference type="RefSeq" id="WP_099511738.1">
    <property type="nucleotide sequence ID" value="NZ_CP016616.1"/>
</dbReference>
<dbReference type="InterPro" id="IPR029058">
    <property type="entry name" value="AB_hydrolase_fold"/>
</dbReference>
<dbReference type="Gene3D" id="3.40.50.1820">
    <property type="entry name" value="alpha/beta hydrolase"/>
    <property type="match status" value="1"/>
</dbReference>
<feature type="domain" description="AB hydrolase-1" evidence="1">
    <location>
        <begin position="32"/>
        <end position="193"/>
    </location>
</feature>
<name>A0A1B2EL51_9HYPH</name>
<proteinExistence type="predicted"/>
<evidence type="ECO:0000313" key="2">
    <source>
        <dbReference type="EMBL" id="ANY80677.1"/>
    </source>
</evidence>
<evidence type="ECO:0000259" key="1">
    <source>
        <dbReference type="Pfam" id="PF00561"/>
    </source>
</evidence>
<protein>
    <submittedName>
        <fullName evidence="2">Hydrolase</fullName>
    </submittedName>
</protein>
<dbReference type="KEGG" id="moc:BB934_22605"/>
<dbReference type="GO" id="GO:0016787">
    <property type="term" value="F:hydrolase activity"/>
    <property type="evidence" value="ECO:0007669"/>
    <property type="project" value="UniProtKB-KW"/>
</dbReference>
<dbReference type="AlphaFoldDB" id="A0A1B2EL51"/>
<keyword evidence="2" id="KW-0378">Hydrolase</keyword>
<dbReference type="PANTHER" id="PTHR43433">
    <property type="entry name" value="HYDROLASE, ALPHA/BETA FOLD FAMILY PROTEIN"/>
    <property type="match status" value="1"/>
</dbReference>
<accession>A0A1B2EL51</accession>
<dbReference type="InterPro" id="IPR050471">
    <property type="entry name" value="AB_hydrolase"/>
</dbReference>
<dbReference type="PANTHER" id="PTHR43433:SF1">
    <property type="entry name" value="BLL5160 PROTEIN"/>
    <property type="match status" value="1"/>
</dbReference>
<dbReference type="EMBL" id="CP016616">
    <property type="protein sequence ID" value="ANY80677.1"/>
    <property type="molecule type" value="Genomic_DNA"/>
</dbReference>
<gene>
    <name evidence="2" type="ORF">BB934_22605</name>
</gene>
<dbReference type="SUPFAM" id="SSF53474">
    <property type="entry name" value="alpha/beta-Hydrolases"/>
    <property type="match status" value="1"/>
</dbReference>
<dbReference type="Pfam" id="PF00561">
    <property type="entry name" value="Abhydrolase_1"/>
    <property type="match status" value="1"/>
</dbReference>
<dbReference type="InterPro" id="IPR000073">
    <property type="entry name" value="AB_hydrolase_1"/>
</dbReference>
<organism evidence="2">
    <name type="scientific">Microvirga ossetica</name>
    <dbReference type="NCBI Taxonomy" id="1882682"/>
    <lineage>
        <taxon>Bacteria</taxon>
        <taxon>Pseudomonadati</taxon>
        <taxon>Pseudomonadota</taxon>
        <taxon>Alphaproteobacteria</taxon>
        <taxon>Hyphomicrobiales</taxon>
        <taxon>Methylobacteriaceae</taxon>
        <taxon>Microvirga</taxon>
    </lineage>
</organism>